<dbReference type="EMBL" id="CP060131">
    <property type="protein sequence ID" value="QNG54643.1"/>
    <property type="molecule type" value="Genomic_DNA"/>
</dbReference>
<dbReference type="AlphaFoldDB" id="A0A7G7MPD2"/>
<accession>A0A7G7MPD2</accession>
<gene>
    <name evidence="1" type="ORF">H6H00_12590</name>
</gene>
<reference evidence="1 2" key="1">
    <citation type="submission" date="2020-08" db="EMBL/GenBank/DDBJ databases">
        <authorList>
            <person name="Mo P."/>
        </authorList>
    </citation>
    <scope>NUCLEOTIDE SEQUENCE [LARGE SCALE GENOMIC DNA]</scope>
    <source>
        <strain evidence="1 2">CGMCC 4.1532</strain>
    </source>
</reference>
<evidence type="ECO:0000313" key="1">
    <source>
        <dbReference type="EMBL" id="QNG54643.1"/>
    </source>
</evidence>
<sequence>MDADPGDAAERYAAVVAAFEDDPHVEPPRPGARGFGSTALRTGGSIFAMLDVFGRFVVKLDAARAAELIDAGVGAPFDDGHGRAMRAWLVLGPEQDWPAYAREARARAQ</sequence>
<name>A0A7G7MPD2_9PSEU</name>
<keyword evidence="2" id="KW-1185">Reference proteome</keyword>
<proteinExistence type="predicted"/>
<dbReference type="KEGG" id="ppel:H6H00_12590"/>
<dbReference type="Proteomes" id="UP000515728">
    <property type="component" value="Chromosome"/>
</dbReference>
<evidence type="ECO:0000313" key="2">
    <source>
        <dbReference type="Proteomes" id="UP000515728"/>
    </source>
</evidence>
<organism evidence="1 2">
    <name type="scientific">Pseudonocardia petroleophila</name>
    <dbReference type="NCBI Taxonomy" id="37331"/>
    <lineage>
        <taxon>Bacteria</taxon>
        <taxon>Bacillati</taxon>
        <taxon>Actinomycetota</taxon>
        <taxon>Actinomycetes</taxon>
        <taxon>Pseudonocardiales</taxon>
        <taxon>Pseudonocardiaceae</taxon>
        <taxon>Pseudonocardia</taxon>
    </lineage>
</organism>
<protein>
    <recommendedName>
        <fullName evidence="3">TfoX N-terminal domain-containing protein</fullName>
    </recommendedName>
</protein>
<dbReference type="RefSeq" id="WP_185721445.1">
    <property type="nucleotide sequence ID" value="NZ_BAAAWI010000001.1"/>
</dbReference>
<evidence type="ECO:0008006" key="3">
    <source>
        <dbReference type="Google" id="ProtNLM"/>
    </source>
</evidence>